<dbReference type="AlphaFoldDB" id="A0A918TDT0"/>
<dbReference type="GO" id="GO:0005576">
    <property type="term" value="C:extracellular region"/>
    <property type="evidence" value="ECO:0007669"/>
    <property type="project" value="UniProtKB-SubCell"/>
</dbReference>
<dbReference type="InterPro" id="IPR018511">
    <property type="entry name" value="Hemolysin-typ_Ca-bd_CS"/>
</dbReference>
<reference evidence="3" key="2">
    <citation type="submission" date="2020-09" db="EMBL/GenBank/DDBJ databases">
        <authorList>
            <person name="Sun Q."/>
            <person name="Kim S."/>
        </authorList>
    </citation>
    <scope>NUCLEOTIDE SEQUENCE</scope>
    <source>
        <strain evidence="3">KCTC 23310</strain>
    </source>
</reference>
<dbReference type="PROSITE" id="PS00330">
    <property type="entry name" value="HEMOLYSIN_CALCIUM"/>
    <property type="match status" value="3"/>
</dbReference>
<dbReference type="InterPro" id="IPR050557">
    <property type="entry name" value="RTX_toxin/Mannuronan_C5-epim"/>
</dbReference>
<protein>
    <recommendedName>
        <fullName evidence="5">Calcium-binding protein</fullName>
    </recommendedName>
</protein>
<dbReference type="RefSeq" id="WP_189409564.1">
    <property type="nucleotide sequence ID" value="NZ_BMYJ01000001.1"/>
</dbReference>
<dbReference type="SUPFAM" id="SSF51120">
    <property type="entry name" value="beta-Roll"/>
    <property type="match status" value="1"/>
</dbReference>
<dbReference type="PANTHER" id="PTHR38340">
    <property type="entry name" value="S-LAYER PROTEIN"/>
    <property type="match status" value="1"/>
</dbReference>
<dbReference type="PRINTS" id="PR00313">
    <property type="entry name" value="CABNDNGRPT"/>
</dbReference>
<keyword evidence="4" id="KW-1185">Reference proteome</keyword>
<comment type="subcellular location">
    <subcellularLocation>
        <location evidence="1">Secreted</location>
    </subcellularLocation>
</comment>
<sequence>MVVRIGDGAGNGLLGTAVSDRLVGNGGNDTLTGLGGNDTLLGGTGNDRLFGGGGNDILKGGAGNDTINGGGDGGSFPNIDQLFGGAGADRFIFGLGGGRDDIMDFQDNVDTIYISKTYFATKAELMQNVSSSGGDCAIDLSGNGDDSPRIVIYNIDKSQLANDIVLF</sequence>
<name>A0A918TDT0_9RHOB</name>
<dbReference type="GO" id="GO:0005509">
    <property type="term" value="F:calcium ion binding"/>
    <property type="evidence" value="ECO:0007669"/>
    <property type="project" value="InterPro"/>
</dbReference>
<organism evidence="3 4">
    <name type="scientific">Neogemmobacter tilapiae</name>
    <dbReference type="NCBI Taxonomy" id="875041"/>
    <lineage>
        <taxon>Bacteria</taxon>
        <taxon>Pseudomonadati</taxon>
        <taxon>Pseudomonadota</taxon>
        <taxon>Alphaproteobacteria</taxon>
        <taxon>Rhodobacterales</taxon>
        <taxon>Paracoccaceae</taxon>
        <taxon>Neogemmobacter</taxon>
    </lineage>
</organism>
<dbReference type="PANTHER" id="PTHR38340:SF1">
    <property type="entry name" value="S-LAYER PROTEIN"/>
    <property type="match status" value="1"/>
</dbReference>
<dbReference type="InterPro" id="IPR001343">
    <property type="entry name" value="Hemolysn_Ca-bd"/>
</dbReference>
<dbReference type="InterPro" id="IPR011049">
    <property type="entry name" value="Serralysin-like_metalloprot_C"/>
</dbReference>
<comment type="caution">
    <text evidence="3">The sequence shown here is derived from an EMBL/GenBank/DDBJ whole genome shotgun (WGS) entry which is preliminary data.</text>
</comment>
<proteinExistence type="predicted"/>
<evidence type="ECO:0000256" key="1">
    <source>
        <dbReference type="ARBA" id="ARBA00004613"/>
    </source>
</evidence>
<evidence type="ECO:0000313" key="4">
    <source>
        <dbReference type="Proteomes" id="UP000638981"/>
    </source>
</evidence>
<dbReference type="Gene3D" id="2.150.10.10">
    <property type="entry name" value="Serralysin-like metalloprotease, C-terminal"/>
    <property type="match status" value="1"/>
</dbReference>
<accession>A0A918TDT0</accession>
<gene>
    <name evidence="3" type="ORF">GCM10007315_01870</name>
</gene>
<evidence type="ECO:0000313" key="3">
    <source>
        <dbReference type="EMBL" id="GHC44322.1"/>
    </source>
</evidence>
<evidence type="ECO:0008006" key="5">
    <source>
        <dbReference type="Google" id="ProtNLM"/>
    </source>
</evidence>
<keyword evidence="2" id="KW-0964">Secreted</keyword>
<dbReference type="EMBL" id="BMYJ01000001">
    <property type="protein sequence ID" value="GHC44322.1"/>
    <property type="molecule type" value="Genomic_DNA"/>
</dbReference>
<evidence type="ECO:0000256" key="2">
    <source>
        <dbReference type="ARBA" id="ARBA00022525"/>
    </source>
</evidence>
<reference evidence="3" key="1">
    <citation type="journal article" date="2014" name="Int. J. Syst. Evol. Microbiol.">
        <title>Complete genome sequence of Corynebacterium casei LMG S-19264T (=DSM 44701T), isolated from a smear-ripened cheese.</title>
        <authorList>
            <consortium name="US DOE Joint Genome Institute (JGI-PGF)"/>
            <person name="Walter F."/>
            <person name="Albersmeier A."/>
            <person name="Kalinowski J."/>
            <person name="Ruckert C."/>
        </authorList>
    </citation>
    <scope>NUCLEOTIDE SEQUENCE</scope>
    <source>
        <strain evidence="3">KCTC 23310</strain>
    </source>
</reference>
<dbReference type="Proteomes" id="UP000638981">
    <property type="component" value="Unassembled WGS sequence"/>
</dbReference>
<dbReference type="Pfam" id="PF00353">
    <property type="entry name" value="HemolysinCabind"/>
    <property type="match status" value="2"/>
</dbReference>